<evidence type="ECO:0000256" key="3">
    <source>
        <dbReference type="ARBA" id="ARBA00022719"/>
    </source>
</evidence>
<keyword evidence="5" id="KW-0677">Repeat</keyword>
<dbReference type="InterPro" id="IPR010226">
    <property type="entry name" value="NADH_quinone_OxRdtase_chainI"/>
</dbReference>
<dbReference type="GO" id="GO:0016651">
    <property type="term" value="F:oxidoreductase activity, acting on NAD(P)H"/>
    <property type="evidence" value="ECO:0007669"/>
    <property type="project" value="InterPro"/>
</dbReference>
<dbReference type="GO" id="GO:0048038">
    <property type="term" value="F:quinone binding"/>
    <property type="evidence" value="ECO:0007669"/>
    <property type="project" value="UniProtKB-KW"/>
</dbReference>
<protein>
    <submittedName>
        <fullName evidence="14">Ech hydrogenase, EchF subunit</fullName>
    </submittedName>
</protein>
<dbReference type="PROSITE" id="PS51379">
    <property type="entry name" value="4FE4S_FER_2"/>
    <property type="match status" value="2"/>
</dbReference>
<keyword evidence="1" id="KW-1003">Cell membrane</keyword>
<evidence type="ECO:0000256" key="1">
    <source>
        <dbReference type="ARBA" id="ARBA00022475"/>
    </source>
</evidence>
<sequence length="162" mass="17967">MLFTPTVLKNLIRKPATRNYPSEVREPFSKYRGELIIDIDSCIFCGTCSRKCPSQCITVTKPEATWECNPHACVYCGVCVDNCPTKCLSMKNVHRKPMTERITWIEKGTLPKPKKKASAPKVKDAAAKDTAYPEKKADAQTTGNDVKPVTKKGGMKAAQKKS</sequence>
<dbReference type="EMBL" id="FO203427">
    <property type="protein sequence ID" value="CCH48728.1"/>
    <property type="molecule type" value="Genomic_DNA"/>
</dbReference>
<evidence type="ECO:0000256" key="7">
    <source>
        <dbReference type="ARBA" id="ARBA00023004"/>
    </source>
</evidence>
<feature type="domain" description="4Fe-4S ferredoxin-type" evidence="13">
    <location>
        <begin position="64"/>
        <end position="93"/>
    </location>
</feature>
<reference evidence="14 15" key="1">
    <citation type="journal article" date="2013" name="PLoS ONE">
        <title>The first genomic and proteomic characterization of a deep-sea sulfate reducer: insights into the piezophilic lifestyle of Desulfovibrio piezophilus.</title>
        <authorList>
            <person name="Pradel N."/>
            <person name="Ji B."/>
            <person name="Gimenez G."/>
            <person name="Talla E."/>
            <person name="Lenoble P."/>
            <person name="Garel M."/>
            <person name="Tamburini C."/>
            <person name="Fourquet P."/>
            <person name="Lebrun R."/>
            <person name="Bertin P."/>
            <person name="Denis Y."/>
            <person name="Pophillat M."/>
            <person name="Barbe V."/>
            <person name="Ollivier B."/>
            <person name="Dolla A."/>
        </authorList>
    </citation>
    <scope>NUCLEOTIDE SEQUENCE [LARGE SCALE GENOMIC DNA]</scope>
    <source>
        <strain evidence="15">DSM 10523 / SB164P1</strain>
    </source>
</reference>
<feature type="domain" description="4Fe-4S ferredoxin-type" evidence="13">
    <location>
        <begin position="33"/>
        <end position="62"/>
    </location>
</feature>
<keyword evidence="6" id="KW-1278">Translocase</keyword>
<reference evidence="15" key="2">
    <citation type="journal article" date="2013" name="Stand. Genomic Sci.">
        <title>Complete genome sequence of Desulfocapsa sulfexigens, a marine deltaproteobacterium specialized in disproportionating inorganic sulfur compounds.</title>
        <authorList>
            <person name="Finster K.W."/>
            <person name="Kjeldsen K.U."/>
            <person name="Kube M."/>
            <person name="Reinhardt R."/>
            <person name="Mussmann M."/>
            <person name="Amann R."/>
            <person name="Schreiber L."/>
        </authorList>
    </citation>
    <scope>NUCLEOTIDE SEQUENCE [LARGE SCALE GENOMIC DNA]</scope>
    <source>
        <strain evidence="15">DSM 10523 / SB164P1</strain>
    </source>
</reference>
<proteinExistence type="predicted"/>
<evidence type="ECO:0000256" key="8">
    <source>
        <dbReference type="ARBA" id="ARBA00023014"/>
    </source>
</evidence>
<evidence type="ECO:0000256" key="4">
    <source>
        <dbReference type="ARBA" id="ARBA00022723"/>
    </source>
</evidence>
<dbReference type="AlphaFoldDB" id="M1WVT5"/>
<evidence type="ECO:0000256" key="9">
    <source>
        <dbReference type="ARBA" id="ARBA00023027"/>
    </source>
</evidence>
<accession>M1WVT5</accession>
<evidence type="ECO:0000256" key="5">
    <source>
        <dbReference type="ARBA" id="ARBA00022737"/>
    </source>
</evidence>
<keyword evidence="9" id="KW-0520">NAD</keyword>
<keyword evidence="7" id="KW-0408">Iron</keyword>
<feature type="region of interest" description="Disordered" evidence="12">
    <location>
        <begin position="107"/>
        <end position="162"/>
    </location>
</feature>
<dbReference type="GO" id="GO:0016020">
    <property type="term" value="C:membrane"/>
    <property type="evidence" value="ECO:0007669"/>
    <property type="project" value="InterPro"/>
</dbReference>
<evidence type="ECO:0000313" key="15">
    <source>
        <dbReference type="Proteomes" id="UP000011724"/>
    </source>
</evidence>
<dbReference type="PATRIC" id="fig|879567.3.peg.1562"/>
<keyword evidence="15" id="KW-1185">Reference proteome</keyword>
<dbReference type="RefSeq" id="WP_015414774.1">
    <property type="nucleotide sequence ID" value="NC_020409.1"/>
</dbReference>
<dbReference type="InterPro" id="IPR017900">
    <property type="entry name" value="4Fe4S_Fe_S_CS"/>
</dbReference>
<dbReference type="Gene3D" id="3.30.70.3270">
    <property type="match status" value="1"/>
</dbReference>
<organism evidence="14 15">
    <name type="scientific">Pseudodesulfovibrio piezophilus (strain DSM 21447 / JCM 15486 / C1TLV30)</name>
    <name type="common">Desulfovibrio piezophilus</name>
    <dbReference type="NCBI Taxonomy" id="1322246"/>
    <lineage>
        <taxon>Bacteria</taxon>
        <taxon>Pseudomonadati</taxon>
        <taxon>Thermodesulfobacteriota</taxon>
        <taxon>Desulfovibrionia</taxon>
        <taxon>Desulfovibrionales</taxon>
        <taxon>Desulfovibrionaceae</taxon>
    </lineage>
</organism>
<dbReference type="PANTHER" id="PTHR10849:SF24">
    <property type="entry name" value="NADH-QUINONE OXIDOREDUCTASE SUBUNIT I 2"/>
    <property type="match status" value="1"/>
</dbReference>
<dbReference type="GO" id="GO:0051539">
    <property type="term" value="F:4 iron, 4 sulfur cluster binding"/>
    <property type="evidence" value="ECO:0007669"/>
    <property type="project" value="UniProtKB-KW"/>
</dbReference>
<dbReference type="SUPFAM" id="SSF54862">
    <property type="entry name" value="4Fe-4S ferredoxins"/>
    <property type="match status" value="1"/>
</dbReference>
<evidence type="ECO:0000256" key="12">
    <source>
        <dbReference type="SAM" id="MobiDB-lite"/>
    </source>
</evidence>
<keyword evidence="11" id="KW-0472">Membrane</keyword>
<dbReference type="Pfam" id="PF12838">
    <property type="entry name" value="Fer4_7"/>
    <property type="match status" value="1"/>
</dbReference>
<evidence type="ECO:0000256" key="10">
    <source>
        <dbReference type="ARBA" id="ARBA00023075"/>
    </source>
</evidence>
<gene>
    <name evidence="14" type="primary">EchF</name>
    <name evidence="14" type="ordered locus">BN4_11493</name>
</gene>
<keyword evidence="10" id="KW-0830">Ubiquinone</keyword>
<evidence type="ECO:0000313" key="14">
    <source>
        <dbReference type="EMBL" id="CCH48728.1"/>
    </source>
</evidence>
<keyword evidence="8" id="KW-0411">Iron-sulfur</keyword>
<feature type="compositionally biased region" description="Basic and acidic residues" evidence="12">
    <location>
        <begin position="121"/>
        <end position="138"/>
    </location>
</feature>
<dbReference type="KEGG" id="dpi:BN4_11493"/>
<dbReference type="InterPro" id="IPR017896">
    <property type="entry name" value="4Fe4S_Fe-S-bd"/>
</dbReference>
<keyword evidence="2" id="KW-0004">4Fe-4S</keyword>
<keyword evidence="4" id="KW-0479">Metal-binding</keyword>
<keyword evidence="3" id="KW-0874">Quinone</keyword>
<evidence type="ECO:0000256" key="2">
    <source>
        <dbReference type="ARBA" id="ARBA00022485"/>
    </source>
</evidence>
<evidence type="ECO:0000259" key="13">
    <source>
        <dbReference type="PROSITE" id="PS51379"/>
    </source>
</evidence>
<evidence type="ECO:0000256" key="11">
    <source>
        <dbReference type="ARBA" id="ARBA00023136"/>
    </source>
</evidence>
<feature type="compositionally biased region" description="Basic residues" evidence="12">
    <location>
        <begin position="149"/>
        <end position="162"/>
    </location>
</feature>
<evidence type="ECO:0000256" key="6">
    <source>
        <dbReference type="ARBA" id="ARBA00022967"/>
    </source>
</evidence>
<dbReference type="Proteomes" id="UP000011724">
    <property type="component" value="Chromosome"/>
</dbReference>
<dbReference type="eggNOG" id="COG1143">
    <property type="taxonomic scope" value="Bacteria"/>
</dbReference>
<dbReference type="HOGENOM" id="CLU_067218_4_6_7"/>
<name>M1WVT5_PSEP2</name>
<dbReference type="PANTHER" id="PTHR10849">
    <property type="entry name" value="NADH DEHYDROGENASE UBIQUINONE IRON-SULFUR PROTEIN 8, MITOCHONDRIAL"/>
    <property type="match status" value="1"/>
</dbReference>
<dbReference type="PROSITE" id="PS00198">
    <property type="entry name" value="4FE4S_FER_1"/>
    <property type="match status" value="2"/>
</dbReference>
<dbReference type="OrthoDB" id="9808559at2"/>
<dbReference type="STRING" id="1322246.BN4_11493"/>
<dbReference type="GO" id="GO:0046872">
    <property type="term" value="F:metal ion binding"/>
    <property type="evidence" value="ECO:0007669"/>
    <property type="project" value="UniProtKB-KW"/>
</dbReference>